<sequence length="365" mass="41602">MSLTLLTDHFADIEDPRQASKVTYKLFDVLFLTLTAVISGAEGWEEIEDFGHLRLQWLKKYGDFSHGIPVHDTIARLVCRIDPQAFHQRFIQWMQATEKLTDKEVVAVDGKTLRRSYKRGDRQSALHMISAFATKNGVVLGQRRTAEKSNEITAVPELLELLELEGAMVTLDAMSCQKQIVKTIVKKKADYCIAVKKNQKSLYQTLQDAFELSDNNEPGHIEQAHGRVEYRAYDVLSALELPASIRSAWSSLETIGRATYYRLANGKEQLQYRYYISSARLSAEQFASTVRAHWGVENRLHWVLDVTMREDDCPISRGHAADNLACFRHVALNQIRREKTIKASVNRKQKMATMSEEVLDLIVNA</sequence>
<dbReference type="GO" id="GO:0004803">
    <property type="term" value="F:transposase activity"/>
    <property type="evidence" value="ECO:0007669"/>
    <property type="project" value="InterPro"/>
</dbReference>
<name>A0A432W512_9GAMM</name>
<evidence type="ECO:0000259" key="2">
    <source>
        <dbReference type="Pfam" id="PF13808"/>
    </source>
</evidence>
<proteinExistence type="predicted"/>
<protein>
    <submittedName>
        <fullName evidence="3">ISAs1 family transposase</fullName>
    </submittedName>
</protein>
<dbReference type="InterPro" id="IPR047647">
    <property type="entry name" value="ISAs1_transpos"/>
</dbReference>
<reference evidence="3 4" key="1">
    <citation type="journal article" date="2011" name="Front. Microbiol.">
        <title>Genomic signatures of strain selection and enhancement in Bacillus atrophaeus var. globigii, a historical biowarfare simulant.</title>
        <authorList>
            <person name="Gibbons H.S."/>
            <person name="Broomall S.M."/>
            <person name="McNew L.A."/>
            <person name="Daligault H."/>
            <person name="Chapman C."/>
            <person name="Bruce D."/>
            <person name="Karavis M."/>
            <person name="Krepps M."/>
            <person name="McGregor P.A."/>
            <person name="Hong C."/>
            <person name="Park K.H."/>
            <person name="Akmal A."/>
            <person name="Feldman A."/>
            <person name="Lin J.S."/>
            <person name="Chang W.E."/>
            <person name="Higgs B.W."/>
            <person name="Demirev P."/>
            <person name="Lindquist J."/>
            <person name="Liem A."/>
            <person name="Fochler E."/>
            <person name="Read T.D."/>
            <person name="Tapia R."/>
            <person name="Johnson S."/>
            <person name="Bishop-Lilly K.A."/>
            <person name="Detter C."/>
            <person name="Han C."/>
            <person name="Sozhamannan S."/>
            <person name="Rosenzweig C.N."/>
            <person name="Skowronski E.W."/>
        </authorList>
    </citation>
    <scope>NUCLEOTIDE SEQUENCE [LARGE SCALE GENOMIC DNA]</scope>
    <source>
        <strain evidence="3 4">GYP-17</strain>
    </source>
</reference>
<organism evidence="3 4">
    <name type="scientific">Aliidiomarina sanyensis</name>
    <dbReference type="NCBI Taxonomy" id="1249555"/>
    <lineage>
        <taxon>Bacteria</taxon>
        <taxon>Pseudomonadati</taxon>
        <taxon>Pseudomonadota</taxon>
        <taxon>Gammaproteobacteria</taxon>
        <taxon>Alteromonadales</taxon>
        <taxon>Idiomarinaceae</taxon>
        <taxon>Aliidiomarina</taxon>
    </lineage>
</organism>
<dbReference type="GO" id="GO:0006313">
    <property type="term" value="P:DNA transposition"/>
    <property type="evidence" value="ECO:0007669"/>
    <property type="project" value="InterPro"/>
</dbReference>
<dbReference type="NCBIfam" id="NF033564">
    <property type="entry name" value="transpos_ISAs1"/>
    <property type="match status" value="1"/>
</dbReference>
<comment type="caution">
    <text evidence="3">The sequence shown here is derived from an EMBL/GenBank/DDBJ whole genome shotgun (WGS) entry which is preliminary data.</text>
</comment>
<feature type="domain" description="Transposase IS4-like" evidence="1">
    <location>
        <begin position="102"/>
        <end position="333"/>
    </location>
</feature>
<dbReference type="EMBL" id="PIPM01000039">
    <property type="protein sequence ID" value="RUO24715.1"/>
    <property type="molecule type" value="Genomic_DNA"/>
</dbReference>
<feature type="domain" description="H repeat-associated protein N-terminal" evidence="2">
    <location>
        <begin position="8"/>
        <end position="94"/>
    </location>
</feature>
<dbReference type="InterPro" id="IPR002559">
    <property type="entry name" value="Transposase_11"/>
</dbReference>
<dbReference type="OrthoDB" id="6648013at2"/>
<gene>
    <name evidence="3" type="ORF">CWE11_11990</name>
</gene>
<evidence type="ECO:0000313" key="3">
    <source>
        <dbReference type="EMBL" id="RUO24715.1"/>
    </source>
</evidence>
<dbReference type="PANTHER" id="PTHR30298:SF0">
    <property type="entry name" value="PROTEIN YBFL-RELATED"/>
    <property type="match status" value="1"/>
</dbReference>
<keyword evidence="4" id="KW-1185">Reference proteome</keyword>
<evidence type="ECO:0000313" key="4">
    <source>
        <dbReference type="Proteomes" id="UP000288405"/>
    </source>
</evidence>
<accession>A0A432W512</accession>
<dbReference type="Pfam" id="PF01609">
    <property type="entry name" value="DDE_Tnp_1"/>
    <property type="match status" value="1"/>
</dbReference>
<dbReference type="InterPro" id="IPR032806">
    <property type="entry name" value="YbfD_N"/>
</dbReference>
<dbReference type="RefSeq" id="WP_126777856.1">
    <property type="nucleotide sequence ID" value="NZ_PIPM01000039.1"/>
</dbReference>
<dbReference type="GO" id="GO:0003677">
    <property type="term" value="F:DNA binding"/>
    <property type="evidence" value="ECO:0007669"/>
    <property type="project" value="InterPro"/>
</dbReference>
<dbReference type="InterPro" id="IPR051698">
    <property type="entry name" value="Transposase_11-like"/>
</dbReference>
<dbReference type="Pfam" id="PF13808">
    <property type="entry name" value="DDE_Tnp_1_assoc"/>
    <property type="match status" value="1"/>
</dbReference>
<dbReference type="Proteomes" id="UP000288405">
    <property type="component" value="Unassembled WGS sequence"/>
</dbReference>
<dbReference type="PANTHER" id="PTHR30298">
    <property type="entry name" value="H REPEAT-ASSOCIATED PREDICTED TRANSPOSASE"/>
    <property type="match status" value="1"/>
</dbReference>
<dbReference type="AlphaFoldDB" id="A0A432W512"/>
<evidence type="ECO:0000259" key="1">
    <source>
        <dbReference type="Pfam" id="PF01609"/>
    </source>
</evidence>